<keyword evidence="3" id="KW-1185">Reference proteome</keyword>
<accession>A0ABT0B237</accession>
<reference evidence="2" key="1">
    <citation type="submission" date="2022-03" db="EMBL/GenBank/DDBJ databases">
        <title>Identification of a novel bacterium isolated from mangrove sediments.</title>
        <authorList>
            <person name="Pan X."/>
        </authorList>
    </citation>
    <scope>NUCLEOTIDE SEQUENCE</scope>
    <source>
        <strain evidence="2">B2580</strain>
    </source>
</reference>
<comment type="caution">
    <text evidence="2">The sequence shown here is derived from an EMBL/GenBank/DDBJ whole genome shotgun (WGS) entry which is preliminary data.</text>
</comment>
<evidence type="ECO:0000313" key="2">
    <source>
        <dbReference type="EMBL" id="MCJ2178980.1"/>
    </source>
</evidence>
<organism evidence="2 3">
    <name type="scientific">Novosphingobium album</name>
    <name type="common">ex Hu et al. 2023</name>
    <dbReference type="NCBI Taxonomy" id="2930093"/>
    <lineage>
        <taxon>Bacteria</taxon>
        <taxon>Pseudomonadati</taxon>
        <taxon>Pseudomonadota</taxon>
        <taxon>Alphaproteobacteria</taxon>
        <taxon>Sphingomonadales</taxon>
        <taxon>Sphingomonadaceae</taxon>
        <taxon>Novosphingobium</taxon>
    </lineage>
</organism>
<dbReference type="SUPFAM" id="SSF55729">
    <property type="entry name" value="Acyl-CoA N-acyltransferases (Nat)"/>
    <property type="match status" value="1"/>
</dbReference>
<proteinExistence type="predicted"/>
<name>A0ABT0B237_9SPHN</name>
<sequence length="372" mass="40809">MRHEQLWDGHPLTAEADAWLSAHDLPCDARVAQGWRRLEAFGSLPSQTLAFHAALSETMMTDLVVSIATAGSAGDVTAILPLCRRRGLLTHWHAAGVQQVYEPVDALCASPAAAAQLAASLSRLRRPLQLDRIPAASPLVPALASAIKGKGLVVTRPATACPRIVFEPGEAAPEQRFNSGRRSDFRRARRRAEAMGEVSFEMHAPCPETFDRLFDEAVAVEQRGWKGESGSALGCEAAKGAFFRDFLCRMSRDGNCRIAFMRIGGRAVAMHLAVVFQGRYWLFKIGFDGDYARCSPGNLLMLFAMSDAMKQGLGGIELLGEVEDWISEVWTQDTTPCVRLQTYPFNLRGLTALLADAVEWAWHRLPFPRSAS</sequence>
<dbReference type="Pfam" id="PF13480">
    <property type="entry name" value="Acetyltransf_6"/>
    <property type="match status" value="1"/>
</dbReference>
<dbReference type="RefSeq" id="WP_243993522.1">
    <property type="nucleotide sequence ID" value="NZ_JALHLE010000013.1"/>
</dbReference>
<feature type="domain" description="BioF2-like acetyltransferase" evidence="1">
    <location>
        <begin position="180"/>
        <end position="325"/>
    </location>
</feature>
<dbReference type="InterPro" id="IPR016181">
    <property type="entry name" value="Acyl_CoA_acyltransferase"/>
</dbReference>
<evidence type="ECO:0000313" key="3">
    <source>
        <dbReference type="Proteomes" id="UP001162880"/>
    </source>
</evidence>
<dbReference type="Gene3D" id="3.40.630.30">
    <property type="match status" value="1"/>
</dbReference>
<evidence type="ECO:0000259" key="1">
    <source>
        <dbReference type="Pfam" id="PF13480"/>
    </source>
</evidence>
<dbReference type="InterPro" id="IPR038740">
    <property type="entry name" value="BioF2-like_GNAT_dom"/>
</dbReference>
<dbReference type="Proteomes" id="UP001162880">
    <property type="component" value="Unassembled WGS sequence"/>
</dbReference>
<gene>
    <name evidence="2" type="ORF">MTR64_10420</name>
</gene>
<dbReference type="EMBL" id="JALHLE010000013">
    <property type="protein sequence ID" value="MCJ2178980.1"/>
    <property type="molecule type" value="Genomic_DNA"/>
</dbReference>
<protein>
    <submittedName>
        <fullName evidence="2">GNAT family N-acetyltransferase</fullName>
    </submittedName>
</protein>